<evidence type="ECO:0000313" key="2">
    <source>
        <dbReference type="Proteomes" id="UP001164929"/>
    </source>
</evidence>
<dbReference type="AlphaFoldDB" id="A0AAD6WGA0"/>
<proteinExistence type="predicted"/>
<protein>
    <submittedName>
        <fullName evidence="1">Uncharacterized protein</fullName>
    </submittedName>
</protein>
<keyword evidence="2" id="KW-1185">Reference proteome</keyword>
<organism evidence="1 2">
    <name type="scientific">Populus alba x Populus x berolinensis</name>
    <dbReference type="NCBI Taxonomy" id="444605"/>
    <lineage>
        <taxon>Eukaryota</taxon>
        <taxon>Viridiplantae</taxon>
        <taxon>Streptophyta</taxon>
        <taxon>Embryophyta</taxon>
        <taxon>Tracheophyta</taxon>
        <taxon>Spermatophyta</taxon>
        <taxon>Magnoliopsida</taxon>
        <taxon>eudicotyledons</taxon>
        <taxon>Gunneridae</taxon>
        <taxon>Pentapetalae</taxon>
        <taxon>rosids</taxon>
        <taxon>fabids</taxon>
        <taxon>Malpighiales</taxon>
        <taxon>Salicaceae</taxon>
        <taxon>Saliceae</taxon>
        <taxon>Populus</taxon>
    </lineage>
</organism>
<gene>
    <name evidence="1" type="ORF">NC653_001656</name>
</gene>
<comment type="caution">
    <text evidence="1">The sequence shown here is derived from an EMBL/GenBank/DDBJ whole genome shotgun (WGS) entry which is preliminary data.</text>
</comment>
<reference evidence="1 2" key="1">
    <citation type="journal article" date="2023" name="Mol. Ecol. Resour.">
        <title>Chromosome-level genome assembly of a triploid poplar Populus alba 'Berolinensis'.</title>
        <authorList>
            <person name="Chen S."/>
            <person name="Yu Y."/>
            <person name="Wang X."/>
            <person name="Wang S."/>
            <person name="Zhang T."/>
            <person name="Zhou Y."/>
            <person name="He R."/>
            <person name="Meng N."/>
            <person name="Wang Y."/>
            <person name="Liu W."/>
            <person name="Liu Z."/>
            <person name="Liu J."/>
            <person name="Guo Q."/>
            <person name="Huang H."/>
            <person name="Sederoff R.R."/>
            <person name="Wang G."/>
            <person name="Qu G."/>
            <person name="Chen S."/>
        </authorList>
    </citation>
    <scope>NUCLEOTIDE SEQUENCE [LARGE SCALE GENOMIC DNA]</scope>
    <source>
        <strain evidence="1">SC-2020</strain>
    </source>
</reference>
<name>A0AAD6WGA0_9ROSI</name>
<accession>A0AAD6WGA0</accession>
<evidence type="ECO:0000313" key="1">
    <source>
        <dbReference type="EMBL" id="KAJ7011287.1"/>
    </source>
</evidence>
<sequence>MHMFGYNHAYHIKSLGFGEQWVGFFCHYLAYPTNFAQIQIRDRRFLLIRKTCGCNKSPFSLFLEFSICMLQLFKAWLLL</sequence>
<dbReference type="Proteomes" id="UP001164929">
    <property type="component" value="Chromosome 1"/>
</dbReference>
<dbReference type="EMBL" id="JAQIZT010000001">
    <property type="protein sequence ID" value="KAJ7011287.1"/>
    <property type="molecule type" value="Genomic_DNA"/>
</dbReference>